<reference evidence="2 3" key="1">
    <citation type="submission" date="2020-04" db="EMBL/GenBank/DDBJ databases">
        <title>Genome-Wide Identification of 5-Methylcytosine Sites in Bacterial Genomes By High-Throughput Sequencing of MspJI Restriction Fragments.</title>
        <authorList>
            <person name="Wu V."/>
        </authorList>
    </citation>
    <scope>NUCLEOTIDE SEQUENCE [LARGE SCALE GENOMIC DNA]</scope>
    <source>
        <strain evidence="2 3">CCAP 1403/13f</strain>
    </source>
</reference>
<name>A0A6H2BXV8_DOLFA</name>
<evidence type="ECO:0000259" key="1">
    <source>
        <dbReference type="PROSITE" id="PS51746"/>
    </source>
</evidence>
<dbReference type="InterPro" id="IPR001932">
    <property type="entry name" value="PPM-type_phosphatase-like_dom"/>
</dbReference>
<organism evidence="2 3">
    <name type="scientific">Dolichospermum flos-aquae CCAP 1403/13F</name>
    <dbReference type="NCBI Taxonomy" id="315271"/>
    <lineage>
        <taxon>Bacteria</taxon>
        <taxon>Bacillati</taxon>
        <taxon>Cyanobacteriota</taxon>
        <taxon>Cyanophyceae</taxon>
        <taxon>Nostocales</taxon>
        <taxon>Aphanizomenonaceae</taxon>
        <taxon>Dolichospermum</taxon>
    </lineage>
</organism>
<dbReference type="EMBL" id="CP051206">
    <property type="protein sequence ID" value="QJB43941.1"/>
    <property type="molecule type" value="Genomic_DNA"/>
</dbReference>
<accession>A0A6H2BXV8</accession>
<dbReference type="Gene3D" id="3.60.40.10">
    <property type="entry name" value="PPM-type phosphatase domain"/>
    <property type="match status" value="1"/>
</dbReference>
<dbReference type="AlphaFoldDB" id="A0A6H2BXV8"/>
<dbReference type="SUPFAM" id="SSF81606">
    <property type="entry name" value="PP2C-like"/>
    <property type="match status" value="1"/>
</dbReference>
<dbReference type="SMART" id="SM00331">
    <property type="entry name" value="PP2C_SIG"/>
    <property type="match status" value="1"/>
</dbReference>
<dbReference type="Pfam" id="PF13672">
    <property type="entry name" value="PP2C_2"/>
    <property type="match status" value="1"/>
</dbReference>
<dbReference type="Proteomes" id="UP000502433">
    <property type="component" value="Chromosome"/>
</dbReference>
<dbReference type="PANTHER" id="PTHR47992">
    <property type="entry name" value="PROTEIN PHOSPHATASE"/>
    <property type="match status" value="1"/>
</dbReference>
<reference evidence="2 3" key="2">
    <citation type="submission" date="2020-04" db="EMBL/GenBank/DDBJ databases">
        <authorList>
            <person name="Fomenkov A."/>
            <person name="Anton B.P."/>
            <person name="Roberts R.J."/>
        </authorList>
    </citation>
    <scope>NUCLEOTIDE SEQUENCE [LARGE SCALE GENOMIC DNA]</scope>
    <source>
        <strain evidence="2 3">CCAP 1403/13f</strain>
    </source>
</reference>
<dbReference type="InterPro" id="IPR036457">
    <property type="entry name" value="PPM-type-like_dom_sf"/>
</dbReference>
<gene>
    <name evidence="2" type="ORF">HGD76_06765</name>
</gene>
<dbReference type="PROSITE" id="PS51746">
    <property type="entry name" value="PPM_2"/>
    <property type="match status" value="1"/>
</dbReference>
<evidence type="ECO:0000313" key="2">
    <source>
        <dbReference type="EMBL" id="QJB43941.1"/>
    </source>
</evidence>
<dbReference type="RefSeq" id="WP_168695313.1">
    <property type="nucleotide sequence ID" value="NZ_CP051206.1"/>
</dbReference>
<feature type="domain" description="PPM-type phosphatase" evidence="1">
    <location>
        <begin position="4"/>
        <end position="240"/>
    </location>
</feature>
<dbReference type="KEGG" id="dfs:HGD76_06765"/>
<dbReference type="CDD" id="cd00143">
    <property type="entry name" value="PP2Cc"/>
    <property type="match status" value="1"/>
</dbReference>
<protein>
    <submittedName>
        <fullName evidence="2">Stp1/IreP family PP2C-type Ser/Thr phosphatase</fullName>
    </submittedName>
</protein>
<dbReference type="NCBIfam" id="NF033484">
    <property type="entry name" value="Stp1_PP2C_phos"/>
    <property type="match status" value="1"/>
</dbReference>
<sequence length="242" mass="26684">MKLESTGCTDPGLIRAYNQDSYYIDPTGRFFIVADGMGGHAGGEEASRIATAEICAYLEQNWQSPESSSKLLEQALSTANKAIVQDQHNHPERADMGTTAVVVVIRPDELPVCGHVGDSRLYRLRESQLEQITEDHTWIAKAMKIGDITLDEARVHPYRHVLSSCLGREDLNHIDIQQLTLENGDRLLLCSDGLTEELINPQILGYIRDTPSLEQAAHDLVEAAKEQGGHDNITVVLVSVEA</sequence>
<evidence type="ECO:0000313" key="3">
    <source>
        <dbReference type="Proteomes" id="UP000502433"/>
    </source>
</evidence>
<dbReference type="InterPro" id="IPR015655">
    <property type="entry name" value="PP2C"/>
</dbReference>
<dbReference type="GO" id="GO:0004722">
    <property type="term" value="F:protein serine/threonine phosphatase activity"/>
    <property type="evidence" value="ECO:0007669"/>
    <property type="project" value="InterPro"/>
</dbReference>
<dbReference type="SMART" id="SM00332">
    <property type="entry name" value="PP2Cc"/>
    <property type="match status" value="1"/>
</dbReference>
<proteinExistence type="predicted"/>